<evidence type="ECO:0000256" key="1">
    <source>
        <dbReference type="PROSITE-ProRule" id="PRU00076"/>
    </source>
</evidence>
<dbReference type="Gene3D" id="2.10.25.10">
    <property type="entry name" value="Laminin"/>
    <property type="match status" value="1"/>
</dbReference>
<gene>
    <name evidence="3" type="ORF">PLOB_00016789</name>
</gene>
<dbReference type="InterPro" id="IPR000742">
    <property type="entry name" value="EGF"/>
</dbReference>
<dbReference type="Proteomes" id="UP001159405">
    <property type="component" value="Unassembled WGS sequence"/>
</dbReference>
<dbReference type="PROSITE" id="PS50026">
    <property type="entry name" value="EGF_3"/>
    <property type="match status" value="1"/>
</dbReference>
<feature type="domain" description="EGF-like" evidence="2">
    <location>
        <begin position="1"/>
        <end position="38"/>
    </location>
</feature>
<accession>A0ABN8NFP6</accession>
<dbReference type="SMART" id="SM00181">
    <property type="entry name" value="EGF"/>
    <property type="match status" value="1"/>
</dbReference>
<feature type="disulfide bond" evidence="1">
    <location>
        <begin position="9"/>
        <end position="26"/>
    </location>
</feature>
<reference evidence="3 4" key="1">
    <citation type="submission" date="2022-05" db="EMBL/GenBank/DDBJ databases">
        <authorList>
            <consortium name="Genoscope - CEA"/>
            <person name="William W."/>
        </authorList>
    </citation>
    <scope>NUCLEOTIDE SEQUENCE [LARGE SCALE GENOMIC DNA]</scope>
</reference>
<feature type="non-terminal residue" evidence="3">
    <location>
        <position position="1"/>
    </location>
</feature>
<comment type="caution">
    <text evidence="1">Lacks conserved residue(s) required for the propagation of feature annotation.</text>
</comment>
<sequence>QNACSSNPCFFKATCLSGFTNKGYRCLCPPGRAGDQCEKENWKKVNNDRVCFGARGDSYGAFNIIESGLIYTFKLAHLNGNIRCSEDVAASHWGCTHESYGDKQLGTIITFKNKTALQLAEYRGDGIGCAYYSYKLDGVGVNAPILAFNNMSSPLAVSAGQEFRIWFGGDLHNCGESNNSGQTCVDVFAWYA</sequence>
<keyword evidence="4" id="KW-1185">Reference proteome</keyword>
<feature type="disulfide bond" evidence="1">
    <location>
        <begin position="28"/>
        <end position="37"/>
    </location>
</feature>
<comment type="caution">
    <text evidence="3">The sequence shown here is derived from an EMBL/GenBank/DDBJ whole genome shotgun (WGS) entry which is preliminary data.</text>
</comment>
<name>A0ABN8NFP6_9CNID</name>
<dbReference type="PROSITE" id="PS00022">
    <property type="entry name" value="EGF_1"/>
    <property type="match status" value="1"/>
</dbReference>
<proteinExistence type="predicted"/>
<dbReference type="EMBL" id="CALNXK010000020">
    <property type="protein sequence ID" value="CAH3107648.1"/>
    <property type="molecule type" value="Genomic_DNA"/>
</dbReference>
<keyword evidence="1" id="KW-1015">Disulfide bond</keyword>
<dbReference type="CDD" id="cd00054">
    <property type="entry name" value="EGF_CA"/>
    <property type="match status" value="1"/>
</dbReference>
<dbReference type="Pfam" id="PF00008">
    <property type="entry name" value="EGF"/>
    <property type="match status" value="1"/>
</dbReference>
<protein>
    <recommendedName>
        <fullName evidence="2">EGF-like domain-containing protein</fullName>
    </recommendedName>
</protein>
<evidence type="ECO:0000313" key="4">
    <source>
        <dbReference type="Proteomes" id="UP001159405"/>
    </source>
</evidence>
<keyword evidence="1" id="KW-0245">EGF-like domain</keyword>
<organism evidence="3 4">
    <name type="scientific">Porites lobata</name>
    <dbReference type="NCBI Taxonomy" id="104759"/>
    <lineage>
        <taxon>Eukaryota</taxon>
        <taxon>Metazoa</taxon>
        <taxon>Cnidaria</taxon>
        <taxon>Anthozoa</taxon>
        <taxon>Hexacorallia</taxon>
        <taxon>Scleractinia</taxon>
        <taxon>Fungiina</taxon>
        <taxon>Poritidae</taxon>
        <taxon>Porites</taxon>
    </lineage>
</organism>
<dbReference type="SUPFAM" id="SSF57196">
    <property type="entry name" value="EGF/Laminin"/>
    <property type="match status" value="1"/>
</dbReference>
<evidence type="ECO:0000313" key="3">
    <source>
        <dbReference type="EMBL" id="CAH3107648.1"/>
    </source>
</evidence>
<evidence type="ECO:0000259" key="2">
    <source>
        <dbReference type="PROSITE" id="PS50026"/>
    </source>
</evidence>